<feature type="region of interest" description="Disordered" evidence="1">
    <location>
        <begin position="1"/>
        <end position="51"/>
    </location>
</feature>
<dbReference type="KEGG" id="ska:CP970_17400"/>
<dbReference type="OrthoDB" id="3874172at2"/>
<reference evidence="2 3" key="1">
    <citation type="submission" date="2017-09" db="EMBL/GenBank/DDBJ databases">
        <authorList>
            <person name="Lee N."/>
            <person name="Cho B.-K."/>
        </authorList>
    </citation>
    <scope>NUCLEOTIDE SEQUENCE [LARGE SCALE GENOMIC DNA]</scope>
    <source>
        <strain evidence="2 3">ATCC 12853</strain>
    </source>
</reference>
<feature type="region of interest" description="Disordered" evidence="1">
    <location>
        <begin position="96"/>
        <end position="115"/>
    </location>
</feature>
<dbReference type="RefSeq" id="WP_055552785.1">
    <property type="nucleotide sequence ID" value="NZ_CP023699.1"/>
</dbReference>
<accession>A0A5J6GEV1</accession>
<organism evidence="2 3">
    <name type="scientific">Streptomyces kanamyceticus</name>
    <dbReference type="NCBI Taxonomy" id="1967"/>
    <lineage>
        <taxon>Bacteria</taxon>
        <taxon>Bacillati</taxon>
        <taxon>Actinomycetota</taxon>
        <taxon>Actinomycetes</taxon>
        <taxon>Kitasatosporales</taxon>
        <taxon>Streptomycetaceae</taxon>
        <taxon>Streptomyces</taxon>
    </lineage>
</organism>
<proteinExistence type="predicted"/>
<dbReference type="Proteomes" id="UP000325529">
    <property type="component" value="Chromosome"/>
</dbReference>
<protein>
    <submittedName>
        <fullName evidence="2">Uncharacterized protein</fullName>
    </submittedName>
</protein>
<evidence type="ECO:0000313" key="2">
    <source>
        <dbReference type="EMBL" id="QEU92448.1"/>
    </source>
</evidence>
<keyword evidence="3" id="KW-1185">Reference proteome</keyword>
<dbReference type="AlphaFoldDB" id="A0A5J6GEV1"/>
<gene>
    <name evidence="2" type="ORF">CP970_17400</name>
</gene>
<dbReference type="InterPro" id="IPR016024">
    <property type="entry name" value="ARM-type_fold"/>
</dbReference>
<sequence>MTAYADERADRESPAAPAADGGETPAQAPTQVPQDTANGAQEQPDEPQEAHAARRELIEHAPEFILGASTVFGGSLVGADQHGVSGGQVTGDVFMGGKTEHHHHGPAGPRHASGEIPRAELDGLAAVFAESDSFGPALERLSSERVVILTGAHSTGRRAAALMLLHRVGVRAVRALDPEVSPAALPDQLTGAQGHVLCELALSRGRPLREHHVLAVRERLREHDGYLVVTAERSAALHGVGTERWEPPRAADILHNHLGHLLGDSGADEAAGLDVARDFLAHDHRPRELAAFAARLADVHRGTASLDDLAGFSKATVEQRVRQWFDDSATDLRDKAFLIALAVFDQAPYALAAELGDRLYAELQLTETPEEPARIPVFGSSPAERLRLARARGYEENESTEWGPVPQLMAEYEDPRTARVLLDEVWTGHPSARPALIRWIKQLAADGRPVVRTRAAACTAMLAAADLPSAMAQLIDGWATARAFAPRLIAANALTLAHLIGVPAVPRILTQWCTDRHYARRWTAIRGHALLAPLSPDQAPAALDALAGRARTDASSDYEQVQLAQSAALLLAAGDRTEMLGSLAALGHQESPAVRSFVLAAFVTACAHTDEDGVLAWFTEEGVDDPDGIRDLATLWRLALNDRTHTRAALAALRSWVYEAERRPGTEHALAALLPRLVVSGEDLARLSHLLRTVPGSRGGPPPEVAGRLTTVLTAHPSRS</sequence>
<evidence type="ECO:0000256" key="1">
    <source>
        <dbReference type="SAM" id="MobiDB-lite"/>
    </source>
</evidence>
<dbReference type="EMBL" id="CP023699">
    <property type="protein sequence ID" value="QEU92448.1"/>
    <property type="molecule type" value="Genomic_DNA"/>
</dbReference>
<feature type="compositionally biased region" description="Polar residues" evidence="1">
    <location>
        <begin position="27"/>
        <end position="41"/>
    </location>
</feature>
<dbReference type="SUPFAM" id="SSF48371">
    <property type="entry name" value="ARM repeat"/>
    <property type="match status" value="1"/>
</dbReference>
<feature type="compositionally biased region" description="Basic and acidic residues" evidence="1">
    <location>
        <begin position="1"/>
        <end position="13"/>
    </location>
</feature>
<evidence type="ECO:0000313" key="3">
    <source>
        <dbReference type="Proteomes" id="UP000325529"/>
    </source>
</evidence>
<name>A0A5J6GEV1_STRKN</name>